<dbReference type="Gene3D" id="3.30.70.1440">
    <property type="entry name" value="Multidrug efflux transporter AcrB pore domain"/>
    <property type="match status" value="1"/>
</dbReference>
<feature type="transmembrane region" description="Helical" evidence="2">
    <location>
        <begin position="358"/>
        <end position="378"/>
    </location>
</feature>
<evidence type="ECO:0000313" key="4">
    <source>
        <dbReference type="Proteomes" id="UP000265816"/>
    </source>
</evidence>
<dbReference type="PANTHER" id="PTHR32063">
    <property type="match status" value="1"/>
</dbReference>
<dbReference type="GO" id="GO:0005886">
    <property type="term" value="C:plasma membrane"/>
    <property type="evidence" value="ECO:0007669"/>
    <property type="project" value="TreeGrafter"/>
</dbReference>
<dbReference type="Pfam" id="PF00873">
    <property type="entry name" value="ACR_tran"/>
    <property type="match status" value="1"/>
</dbReference>
<dbReference type="InterPro" id="IPR001036">
    <property type="entry name" value="Acrflvin-R"/>
</dbReference>
<dbReference type="Gene3D" id="3.30.2090.10">
    <property type="entry name" value="Multidrug efflux transporter AcrB TolC docking domain, DN and DC subdomains"/>
    <property type="match status" value="2"/>
</dbReference>
<evidence type="ECO:0000256" key="2">
    <source>
        <dbReference type="SAM" id="Phobius"/>
    </source>
</evidence>
<feature type="transmembrane region" description="Helical" evidence="2">
    <location>
        <begin position="429"/>
        <end position="455"/>
    </location>
</feature>
<feature type="transmembrane region" description="Helical" evidence="2">
    <location>
        <begin position="335"/>
        <end position="351"/>
    </location>
</feature>
<accession>A0A398BD42</accession>
<dbReference type="Proteomes" id="UP000265816">
    <property type="component" value="Unassembled WGS sequence"/>
</dbReference>
<feature type="transmembrane region" description="Helical" evidence="2">
    <location>
        <begin position="954"/>
        <end position="973"/>
    </location>
</feature>
<dbReference type="GO" id="GO:0042910">
    <property type="term" value="F:xenobiotic transmembrane transporter activity"/>
    <property type="evidence" value="ECO:0007669"/>
    <property type="project" value="TreeGrafter"/>
</dbReference>
<feature type="transmembrane region" description="Helical" evidence="2">
    <location>
        <begin position="384"/>
        <end position="409"/>
    </location>
</feature>
<gene>
    <name evidence="3" type="ORF">D1970_02750</name>
</gene>
<comment type="caution">
    <text evidence="3">The sequence shown here is derived from an EMBL/GenBank/DDBJ whole genome shotgun (WGS) entry which is preliminary data.</text>
</comment>
<dbReference type="RefSeq" id="WP_119111354.1">
    <property type="nucleotide sequence ID" value="NZ_CBCSEO010000001.1"/>
</dbReference>
<reference evidence="3 4" key="1">
    <citation type="submission" date="2018-08" db="EMBL/GenBank/DDBJ databases">
        <title>Bacillus jemisoniae sp. nov., Bacillus chryseoplanitiae sp. nov., Bacillus resnikiae sp. nov., and Bacillus frankliniae sp. nov., isolated from Viking spacecraft and associated surfaces.</title>
        <authorList>
            <person name="Seuylemezian A."/>
            <person name="Vaishampayan P."/>
        </authorList>
    </citation>
    <scope>NUCLEOTIDE SEQUENCE [LARGE SCALE GENOMIC DNA]</scope>
    <source>
        <strain evidence="3 4">JJ-247</strain>
    </source>
</reference>
<dbReference type="Gene3D" id="3.30.70.1320">
    <property type="entry name" value="Multidrug efflux transporter AcrB pore domain like"/>
    <property type="match status" value="1"/>
</dbReference>
<feature type="region of interest" description="Disordered" evidence="1">
    <location>
        <begin position="1047"/>
        <end position="1066"/>
    </location>
</feature>
<feature type="transmembrane region" description="Helical" evidence="2">
    <location>
        <begin position="12"/>
        <end position="34"/>
    </location>
</feature>
<dbReference type="SUPFAM" id="SSF82866">
    <property type="entry name" value="Multidrug efflux transporter AcrB transmembrane domain"/>
    <property type="match status" value="2"/>
</dbReference>
<proteinExistence type="predicted"/>
<dbReference type="EMBL" id="QWVT01000008">
    <property type="protein sequence ID" value="RID87782.1"/>
    <property type="molecule type" value="Genomic_DNA"/>
</dbReference>
<keyword evidence="2" id="KW-0812">Transmembrane</keyword>
<evidence type="ECO:0000256" key="1">
    <source>
        <dbReference type="SAM" id="MobiDB-lite"/>
    </source>
</evidence>
<dbReference type="SUPFAM" id="SSF82714">
    <property type="entry name" value="Multidrug efflux transporter AcrB TolC docking domain, DN and DC subdomains"/>
    <property type="match status" value="2"/>
</dbReference>
<name>A0A398BD42_9BACI</name>
<feature type="transmembrane region" description="Helical" evidence="2">
    <location>
        <begin position="856"/>
        <end position="875"/>
    </location>
</feature>
<feature type="transmembrane region" description="Helical" evidence="2">
    <location>
        <begin position="908"/>
        <end position="933"/>
    </location>
</feature>
<dbReference type="InterPro" id="IPR027463">
    <property type="entry name" value="AcrB_DN_DC_subdom"/>
</dbReference>
<dbReference type="PANTHER" id="PTHR32063:SF0">
    <property type="entry name" value="SWARMING MOTILITY PROTEIN SWRC"/>
    <property type="match status" value="1"/>
</dbReference>
<keyword evidence="2" id="KW-0472">Membrane</keyword>
<dbReference type="AlphaFoldDB" id="A0A398BD42"/>
<dbReference type="PRINTS" id="PR00702">
    <property type="entry name" value="ACRIFLAVINRP"/>
</dbReference>
<sequence length="1092" mass="119977">MKISDFSIKRPVFTLVTMFLVLILGAVSLLNIPLKLIPEISPPVGVVVTNYSGASPQEVVEKVTKPLEANLATLPGIKTMTSTSQEGSNLVLMEFSWTTDIEEIQDEVLQRLDSAQLPDDAEKPRFLKFDPSQFPIIQLSLSSDKDNDALRDLAEELELELTKVDGVASVNLSGTSVKEVKVELDQEKLKAYRLSQSDIVELIRANNVSMPGEPVLTDGKELTTRIISSVDSVDTLKNLAVATDPKTEKKTILADIAAVSLEKKDDRTITRSNQSPAVLLSVLQQSDANTASVSKDFIKELDKLLKMDKYNGIKSDVLFDQGDYIRMAIGNISNSLYLGGALAMAVLFLFLRNVKSPLIIGVAIPYSVIFTFVLMYFSDFTLNIMTLGGLALGIGMLVDNAIVVIENIYRHLSMGKNPKQAAFDGTREVGGAITASTLTTVAVFLPVVFISGIIGELFTEFAMTISFSLIASLVVALTVIPMLASRLLKMPKKNVEARRQRSKSIKLLDRSIRWSLRHRASLLLVTLLLLAAGVFGLTTVGTQFLPPSDEGFFSVKVELENGSALSETEKVLKALENRLEDEKDADVYVSLIGTTQESSFRGTTQSNIAELYVKMKDLDKRNRTTFEFADDVKKDMEKTAREVNDSAEVSFNMQSTSGSSPNTLTFSVRDTNKTRLDQSVDKIYASLRKLKGVNELSTDQMEKVDEIQIAVNREKALAQGMLPAQVAKVVNDVTRGNQATQMIDENGGVYGVFVEYDKNITQNMDRLKGLLIKKADGSFIPLESVADITKGSGPVSIQRINQQDAVQFTLKYKASTNLGDISQKVDKKIAGLGLNEGTEVIFSGDRELLESSIDDMMLALGLAVVFVYLVMAAQFESLKYPFVIMFTMPLMVIGVAAGLVMTKTPVSLTAIIGLIVLAGIVVNNGIVIVDYINQRKASGMHTYEAIIASVKDRVRPILMTALTTILGLIPLALGLGEGTEINQPMGIAVIGGLISSTFLTLFIIPVVYSLFDKETRRMNKMYATPDGHLVPGYILKGKKRYLPQELREERSEAEEDQNIHSDRFGNYTREEMAGMLEELSKILKEDNDRNNK</sequence>
<evidence type="ECO:0000313" key="3">
    <source>
        <dbReference type="EMBL" id="RID87782.1"/>
    </source>
</evidence>
<feature type="transmembrane region" description="Helical" evidence="2">
    <location>
        <begin position="985"/>
        <end position="1011"/>
    </location>
</feature>
<dbReference type="Gene3D" id="1.20.1640.10">
    <property type="entry name" value="Multidrug efflux transporter AcrB transmembrane domain"/>
    <property type="match status" value="2"/>
</dbReference>
<feature type="compositionally biased region" description="Basic and acidic residues" evidence="1">
    <location>
        <begin position="1057"/>
        <end position="1066"/>
    </location>
</feature>
<dbReference type="OrthoDB" id="9757876at2"/>
<feature type="transmembrane region" description="Helical" evidence="2">
    <location>
        <begin position="520"/>
        <end position="540"/>
    </location>
</feature>
<dbReference type="Gene3D" id="3.30.70.1430">
    <property type="entry name" value="Multidrug efflux transporter AcrB pore domain"/>
    <property type="match status" value="2"/>
</dbReference>
<feature type="transmembrane region" description="Helical" evidence="2">
    <location>
        <begin position="461"/>
        <end position="484"/>
    </location>
</feature>
<keyword evidence="2" id="KW-1133">Transmembrane helix</keyword>
<dbReference type="SUPFAM" id="SSF82693">
    <property type="entry name" value="Multidrug efflux transporter AcrB pore domain, PN1, PN2, PC1 and PC2 subdomains"/>
    <property type="match status" value="3"/>
</dbReference>
<feature type="transmembrane region" description="Helical" evidence="2">
    <location>
        <begin position="882"/>
        <end position="902"/>
    </location>
</feature>
<organism evidence="3 4">
    <name type="scientific">Mesobacillus zeae</name>
    <dbReference type="NCBI Taxonomy" id="1917180"/>
    <lineage>
        <taxon>Bacteria</taxon>
        <taxon>Bacillati</taxon>
        <taxon>Bacillota</taxon>
        <taxon>Bacilli</taxon>
        <taxon>Bacillales</taxon>
        <taxon>Bacillaceae</taxon>
        <taxon>Mesobacillus</taxon>
    </lineage>
</organism>
<protein>
    <submittedName>
        <fullName evidence="3">Efflux RND transporter permease subunit</fullName>
    </submittedName>
</protein>
<keyword evidence="4" id="KW-1185">Reference proteome</keyword>